<evidence type="ECO:0000313" key="1">
    <source>
        <dbReference type="EMBL" id="GAA1734147.1"/>
    </source>
</evidence>
<organism evidence="1 2">
    <name type="scientific">Luedemannella helvata</name>
    <dbReference type="NCBI Taxonomy" id="349315"/>
    <lineage>
        <taxon>Bacteria</taxon>
        <taxon>Bacillati</taxon>
        <taxon>Actinomycetota</taxon>
        <taxon>Actinomycetes</taxon>
        <taxon>Micromonosporales</taxon>
        <taxon>Micromonosporaceae</taxon>
        <taxon>Luedemannella</taxon>
    </lineage>
</organism>
<keyword evidence="2" id="KW-1185">Reference proteome</keyword>
<accession>A0ABN2JPU1</accession>
<protein>
    <submittedName>
        <fullName evidence="1">Uncharacterized protein</fullName>
    </submittedName>
</protein>
<proteinExistence type="predicted"/>
<reference evidence="1 2" key="1">
    <citation type="journal article" date="2019" name="Int. J. Syst. Evol. Microbiol.">
        <title>The Global Catalogue of Microorganisms (GCM) 10K type strain sequencing project: providing services to taxonomists for standard genome sequencing and annotation.</title>
        <authorList>
            <consortium name="The Broad Institute Genomics Platform"/>
            <consortium name="The Broad Institute Genome Sequencing Center for Infectious Disease"/>
            <person name="Wu L."/>
            <person name="Ma J."/>
        </authorList>
    </citation>
    <scope>NUCLEOTIDE SEQUENCE [LARGE SCALE GENOMIC DNA]</scope>
    <source>
        <strain evidence="1 2">JCM 13249</strain>
    </source>
</reference>
<gene>
    <name evidence="1" type="ORF">GCM10009681_00330</name>
</gene>
<dbReference type="EMBL" id="BAAALS010000001">
    <property type="protein sequence ID" value="GAA1734147.1"/>
    <property type="molecule type" value="Genomic_DNA"/>
</dbReference>
<comment type="caution">
    <text evidence="1">The sequence shown here is derived from an EMBL/GenBank/DDBJ whole genome shotgun (WGS) entry which is preliminary data.</text>
</comment>
<dbReference type="Proteomes" id="UP001500655">
    <property type="component" value="Unassembled WGS sequence"/>
</dbReference>
<sequence>MSLSRVVDDHPDCGVALSLLIGPPTGVNRREHIMRRLPEPESGQRVRLRMVTIASTVSNAERSGVFSHWCEQRGRRYGDGVKVRRHWWNGGKTPRARRDVYIRSDGQRWDVLAQIGGPTGRCRVQECPSSSSALIVADAWRGSSDAWREMALP</sequence>
<name>A0ABN2JPU1_9ACTN</name>
<evidence type="ECO:0000313" key="2">
    <source>
        <dbReference type="Proteomes" id="UP001500655"/>
    </source>
</evidence>